<reference evidence="1 2" key="1">
    <citation type="submission" date="2023-03" db="EMBL/GenBank/DDBJ databases">
        <title>Muricauda XX sp. nov. and Muricauda XXX sp. nov., two novel species isolated from Okinawa Trough.</title>
        <authorList>
            <person name="Cao W."/>
            <person name="Deng X."/>
        </authorList>
    </citation>
    <scope>NUCLEOTIDE SEQUENCE [LARGE SCALE GENOMIC DNA]</scope>
    <source>
        <strain evidence="1 2">81s02</strain>
    </source>
</reference>
<comment type="caution">
    <text evidence="1">The sequence shown here is derived from an EMBL/GenBank/DDBJ whole genome shotgun (WGS) entry which is preliminary data.</text>
</comment>
<evidence type="ECO:0008006" key="3">
    <source>
        <dbReference type="Google" id="ProtNLM"/>
    </source>
</evidence>
<sequence>MRYGFYIALFILASCKAQKSGHTSVGEPMEQLVLVDHDDYSNVEYFDTLIIRDTKSLRKFYTGVNKTRKPGLPVPMIDFSSDMAIIVCLGEQQGKYAPMLSKLSETDQELSLALELIQEEGQKDTTVEPVYFPFYLYKMPLVDKTVTFQFIEE</sequence>
<protein>
    <recommendedName>
        <fullName evidence="3">Lipoprotein</fullName>
    </recommendedName>
</protein>
<dbReference type="EMBL" id="JARFVA010000005">
    <property type="protein sequence ID" value="MDF0708319.1"/>
    <property type="molecule type" value="Genomic_DNA"/>
</dbReference>
<name>A0ABT5XQZ6_9FLAO</name>
<proteinExistence type="predicted"/>
<evidence type="ECO:0000313" key="1">
    <source>
        <dbReference type="EMBL" id="MDF0708319.1"/>
    </source>
</evidence>
<accession>A0ABT5XQZ6</accession>
<evidence type="ECO:0000313" key="2">
    <source>
        <dbReference type="Proteomes" id="UP001217083"/>
    </source>
</evidence>
<gene>
    <name evidence="1" type="ORF">PY091_13925</name>
</gene>
<dbReference type="PROSITE" id="PS51257">
    <property type="entry name" value="PROKAR_LIPOPROTEIN"/>
    <property type="match status" value="1"/>
</dbReference>
<keyword evidence="2" id="KW-1185">Reference proteome</keyword>
<dbReference type="RefSeq" id="WP_275650266.1">
    <property type="nucleotide sequence ID" value="NZ_JARFVA010000005.1"/>
</dbReference>
<dbReference type="Proteomes" id="UP001217083">
    <property type="component" value="Unassembled WGS sequence"/>
</dbReference>
<organism evidence="1 2">
    <name type="scientific">Flagellimonas okinawensis</name>
    <dbReference type="NCBI Taxonomy" id="3031324"/>
    <lineage>
        <taxon>Bacteria</taxon>
        <taxon>Pseudomonadati</taxon>
        <taxon>Bacteroidota</taxon>
        <taxon>Flavobacteriia</taxon>
        <taxon>Flavobacteriales</taxon>
        <taxon>Flavobacteriaceae</taxon>
        <taxon>Flagellimonas</taxon>
    </lineage>
</organism>